<gene>
    <name evidence="2" type="ORF">GCM10011511_37650</name>
</gene>
<dbReference type="AlphaFoldDB" id="A0A8J2UFN7"/>
<keyword evidence="1" id="KW-0472">Membrane</keyword>
<keyword evidence="1" id="KW-1133">Transmembrane helix</keyword>
<evidence type="ECO:0000313" key="2">
    <source>
        <dbReference type="EMBL" id="GGB10542.1"/>
    </source>
</evidence>
<dbReference type="Proteomes" id="UP000607559">
    <property type="component" value="Unassembled WGS sequence"/>
</dbReference>
<protein>
    <submittedName>
        <fullName evidence="2">Uncharacterized protein</fullName>
    </submittedName>
</protein>
<organism evidence="2 3">
    <name type="scientific">Puia dinghuensis</name>
    <dbReference type="NCBI Taxonomy" id="1792502"/>
    <lineage>
        <taxon>Bacteria</taxon>
        <taxon>Pseudomonadati</taxon>
        <taxon>Bacteroidota</taxon>
        <taxon>Chitinophagia</taxon>
        <taxon>Chitinophagales</taxon>
        <taxon>Chitinophagaceae</taxon>
        <taxon>Puia</taxon>
    </lineage>
</organism>
<proteinExistence type="predicted"/>
<evidence type="ECO:0000313" key="3">
    <source>
        <dbReference type="Proteomes" id="UP000607559"/>
    </source>
</evidence>
<comment type="caution">
    <text evidence="2">The sequence shown here is derived from an EMBL/GenBank/DDBJ whole genome shotgun (WGS) entry which is preliminary data.</text>
</comment>
<feature type="transmembrane region" description="Helical" evidence="1">
    <location>
        <begin position="54"/>
        <end position="72"/>
    </location>
</feature>
<keyword evidence="3" id="KW-1185">Reference proteome</keyword>
<feature type="transmembrane region" description="Helical" evidence="1">
    <location>
        <begin position="16"/>
        <end position="34"/>
    </location>
</feature>
<accession>A0A8J2UFN7</accession>
<evidence type="ECO:0000256" key="1">
    <source>
        <dbReference type="SAM" id="Phobius"/>
    </source>
</evidence>
<reference evidence="2" key="2">
    <citation type="submission" date="2020-09" db="EMBL/GenBank/DDBJ databases">
        <authorList>
            <person name="Sun Q."/>
            <person name="Zhou Y."/>
        </authorList>
    </citation>
    <scope>NUCLEOTIDE SEQUENCE</scope>
    <source>
        <strain evidence="2">CGMCC 1.15448</strain>
    </source>
</reference>
<dbReference type="RefSeq" id="WP_188934562.1">
    <property type="nucleotide sequence ID" value="NZ_BMJC01000004.1"/>
</dbReference>
<keyword evidence="1" id="KW-0812">Transmembrane</keyword>
<name>A0A8J2UFN7_9BACT</name>
<dbReference type="EMBL" id="BMJC01000004">
    <property type="protein sequence ID" value="GGB10542.1"/>
    <property type="molecule type" value="Genomic_DNA"/>
</dbReference>
<reference evidence="2" key="1">
    <citation type="journal article" date="2014" name="Int. J. Syst. Evol. Microbiol.">
        <title>Complete genome sequence of Corynebacterium casei LMG S-19264T (=DSM 44701T), isolated from a smear-ripened cheese.</title>
        <authorList>
            <consortium name="US DOE Joint Genome Institute (JGI-PGF)"/>
            <person name="Walter F."/>
            <person name="Albersmeier A."/>
            <person name="Kalinowski J."/>
            <person name="Ruckert C."/>
        </authorList>
    </citation>
    <scope>NUCLEOTIDE SEQUENCE</scope>
    <source>
        <strain evidence="2">CGMCC 1.15448</strain>
    </source>
</reference>
<sequence length="168" mass="20178">MTDTNFIEVREGGKKYYLFCFFAILFIFSFGFIIPGQRKESIDFLFGKWNFAKLPFFLAFAFVPSLCLFYFFDKRVKVRIDSNGIWSRKYGNIGWNDIWYFNSTICKMRSDGDIYKLHVRLKDTEERLDKEATLKFRRMDRNFDEIRAVVEYYAGKYQIEDLGHESEV</sequence>